<keyword evidence="1" id="KW-0472">Membrane</keyword>
<evidence type="ECO:0000256" key="1">
    <source>
        <dbReference type="SAM" id="Phobius"/>
    </source>
</evidence>
<feature type="transmembrane region" description="Helical" evidence="1">
    <location>
        <begin position="118"/>
        <end position="144"/>
    </location>
</feature>
<evidence type="ECO:0000313" key="2">
    <source>
        <dbReference type="EMBL" id="ALN59200.1"/>
    </source>
</evidence>
<feature type="transmembrane region" description="Helical" evidence="1">
    <location>
        <begin position="48"/>
        <end position="65"/>
    </location>
</feature>
<dbReference type="EMBL" id="CP013140">
    <property type="protein sequence ID" value="ALN59200.1"/>
    <property type="molecule type" value="Genomic_DNA"/>
</dbReference>
<proteinExistence type="predicted"/>
<keyword evidence="1" id="KW-1133">Transmembrane helix</keyword>
<keyword evidence="1" id="KW-0812">Transmembrane</keyword>
<protein>
    <recommendedName>
        <fullName evidence="4">Transmembrane protein</fullName>
    </recommendedName>
</protein>
<dbReference type="PATRIC" id="fig|69.6.peg.3797"/>
<feature type="transmembrane region" description="Helical" evidence="1">
    <location>
        <begin position="20"/>
        <end position="42"/>
    </location>
</feature>
<feature type="transmembrane region" description="Helical" evidence="1">
    <location>
        <begin position="77"/>
        <end position="98"/>
    </location>
</feature>
<accession>A0A0S2DKX4</accession>
<dbReference type="Proteomes" id="UP000061569">
    <property type="component" value="Chromosome"/>
</dbReference>
<dbReference type="AlphaFoldDB" id="A0A0S2DKX4"/>
<organism evidence="2 3">
    <name type="scientific">Lysobacter enzymogenes</name>
    <dbReference type="NCBI Taxonomy" id="69"/>
    <lineage>
        <taxon>Bacteria</taxon>
        <taxon>Pseudomonadati</taxon>
        <taxon>Pseudomonadota</taxon>
        <taxon>Gammaproteobacteria</taxon>
        <taxon>Lysobacterales</taxon>
        <taxon>Lysobacteraceae</taxon>
        <taxon>Lysobacter</taxon>
    </lineage>
</organism>
<gene>
    <name evidence="2" type="ORF">GLE_3857</name>
</gene>
<dbReference type="KEGG" id="lez:GLE_3857"/>
<reference evidence="2 3" key="1">
    <citation type="submission" date="2015-11" db="EMBL/GenBank/DDBJ databases">
        <title>Genome sequences of Lysobacter enzymogenes strain C3 and Lysobacter antibioticus ATCC 29479.</title>
        <authorList>
            <person name="Kobayashi D.Y."/>
        </authorList>
    </citation>
    <scope>NUCLEOTIDE SEQUENCE [LARGE SCALE GENOMIC DNA]</scope>
    <source>
        <strain evidence="2 3">C3</strain>
    </source>
</reference>
<evidence type="ECO:0008006" key="4">
    <source>
        <dbReference type="Google" id="ProtNLM"/>
    </source>
</evidence>
<sequence length="146" mass="15456">MTVAAPPDRPAPPVAGRVRLYSWLLLALGTFGFAAFWTLAAVSLDRQLAWLAVLGALDIAWMLRLGGWRRGWTRAALGLIATALIVLVANWGIVAGQLSGPFGLDLASSATKLGPNLFWTLFHLANAGPELIWTAIGLVVAAVASR</sequence>
<evidence type="ECO:0000313" key="3">
    <source>
        <dbReference type="Proteomes" id="UP000061569"/>
    </source>
</evidence>
<name>A0A0S2DKX4_LYSEN</name>